<feature type="coiled-coil region" evidence="10">
    <location>
        <begin position="508"/>
        <end position="542"/>
    </location>
</feature>
<evidence type="ECO:0000256" key="11">
    <source>
        <dbReference type="SAM" id="MobiDB-lite"/>
    </source>
</evidence>
<dbReference type="EC" id="2.3.2.31" evidence="2"/>
<reference evidence="14 15" key="1">
    <citation type="submission" date="2019-06" db="EMBL/GenBank/DDBJ databases">
        <title>Draft genome sequence of the filamentous fungus Phialemoniopsis curvata isolated from diesel fuel.</title>
        <authorList>
            <person name="Varaljay V.A."/>
            <person name="Lyon W.J."/>
            <person name="Crouch A.L."/>
            <person name="Drake C.E."/>
            <person name="Hollomon J.M."/>
            <person name="Nadeau L.J."/>
            <person name="Nunn H.S."/>
            <person name="Stevenson B.S."/>
            <person name="Bojanowski C.L."/>
            <person name="Crookes-Goodson W.J."/>
        </authorList>
    </citation>
    <scope>NUCLEOTIDE SEQUENCE [LARGE SCALE GENOMIC DNA]</scope>
    <source>
        <strain evidence="14 15">D216</strain>
    </source>
</reference>
<gene>
    <name evidence="14" type="ORF">E0L32_008417</name>
</gene>
<keyword evidence="3" id="KW-0808">Transferase</keyword>
<dbReference type="SUPFAM" id="SSF57850">
    <property type="entry name" value="RING/U-box"/>
    <property type="match status" value="2"/>
</dbReference>
<feature type="coiled-coil region" evidence="10">
    <location>
        <begin position="424"/>
        <end position="460"/>
    </location>
</feature>
<keyword evidence="7" id="KW-0833">Ubl conjugation pathway</keyword>
<feature type="domain" description="RING-type" evidence="12">
    <location>
        <begin position="222"/>
        <end position="267"/>
    </location>
</feature>
<comment type="caution">
    <text evidence="14">The sequence shown here is derived from an EMBL/GenBank/DDBJ whole genome shotgun (WGS) entry which is preliminary data.</text>
</comment>
<dbReference type="PROSITE" id="PS51873">
    <property type="entry name" value="TRIAD"/>
    <property type="match status" value="1"/>
</dbReference>
<dbReference type="InterPro" id="IPR013083">
    <property type="entry name" value="Znf_RING/FYVE/PHD"/>
</dbReference>
<evidence type="ECO:0000259" key="12">
    <source>
        <dbReference type="PROSITE" id="PS50089"/>
    </source>
</evidence>
<keyword evidence="4" id="KW-0479">Metal-binding</keyword>
<evidence type="ECO:0000256" key="3">
    <source>
        <dbReference type="ARBA" id="ARBA00022679"/>
    </source>
</evidence>
<dbReference type="InterPro" id="IPR001841">
    <property type="entry name" value="Znf_RING"/>
</dbReference>
<dbReference type="Gene3D" id="1.20.120.1750">
    <property type="match status" value="1"/>
</dbReference>
<evidence type="ECO:0000256" key="5">
    <source>
        <dbReference type="ARBA" id="ARBA00022737"/>
    </source>
</evidence>
<dbReference type="Gene3D" id="3.30.40.10">
    <property type="entry name" value="Zinc/RING finger domain, C3HC4 (zinc finger)"/>
    <property type="match status" value="1"/>
</dbReference>
<accession>A0A507ASH4</accession>
<evidence type="ECO:0000256" key="6">
    <source>
        <dbReference type="ARBA" id="ARBA00022771"/>
    </source>
</evidence>
<dbReference type="GeneID" id="41975864"/>
<dbReference type="STRING" id="1093900.A0A507ASH4"/>
<feature type="coiled-coil region" evidence="10">
    <location>
        <begin position="614"/>
        <end position="641"/>
    </location>
</feature>
<feature type="region of interest" description="Disordered" evidence="11">
    <location>
        <begin position="1"/>
        <end position="42"/>
    </location>
</feature>
<evidence type="ECO:0000256" key="4">
    <source>
        <dbReference type="ARBA" id="ARBA00022723"/>
    </source>
</evidence>
<evidence type="ECO:0000313" key="15">
    <source>
        <dbReference type="Proteomes" id="UP000319257"/>
    </source>
</evidence>
<evidence type="ECO:0000256" key="10">
    <source>
        <dbReference type="SAM" id="Coils"/>
    </source>
</evidence>
<dbReference type="CDD" id="cd20335">
    <property type="entry name" value="BRcat_RBR"/>
    <property type="match status" value="1"/>
</dbReference>
<dbReference type="CDD" id="cd22584">
    <property type="entry name" value="Rcat_RBR_unk"/>
    <property type="match status" value="1"/>
</dbReference>
<keyword evidence="6 9" id="KW-0863">Zinc-finger</keyword>
<dbReference type="RefSeq" id="XP_030992394.1">
    <property type="nucleotide sequence ID" value="XM_031143269.1"/>
</dbReference>
<dbReference type="InParanoid" id="A0A507ASH4"/>
<comment type="catalytic activity">
    <reaction evidence="1">
        <text>[E2 ubiquitin-conjugating enzyme]-S-ubiquitinyl-L-cysteine + [acceptor protein]-L-lysine = [E2 ubiquitin-conjugating enzyme]-L-cysteine + [acceptor protein]-N(6)-ubiquitinyl-L-lysine.</text>
        <dbReference type="EC" id="2.3.2.31"/>
    </reaction>
</comment>
<keyword evidence="15" id="KW-1185">Reference proteome</keyword>
<evidence type="ECO:0000256" key="1">
    <source>
        <dbReference type="ARBA" id="ARBA00001798"/>
    </source>
</evidence>
<sequence>MSSAVAPVPPASPPRAQTAPAGSSGGGGTTTTNPNGHQPGLDENEYRAVVLHLTDSRSEADIDSELAARAAALGISTTTLSRPASATAQKHPTNTSCAESAITVATAGHARSFSTGSAATASTALTSHSSLREIGKTDGAVLEVIRKRADRLSFSQYDKYLANVDPDLKQPKLDRLGTSESTASVFSTKSRKGYTNFRRSLERVSWLRKRSTDLGGRDAVPCICCREEFEPDQTLHYLPCGHTYCSKCLHVMINQAGADESKMPPRCCTQPIPSSTVRSVLSRDEQHSFLKAVVQFSVPWEARIFCPAMTCLEFIPPRSRIDPKHPSEVVCRKCRTRVCVMCKKQAHPFGQDCPGDWELDAVLKMGEKSGWRRCYKCRSLVELTDGCTHMTCRCKAQFCYICGAVWDNTLGCPNYCDGEGELERMRQEEAARTAEEDAIKEEQRKAVVRAEEERKEADERTASSEEFKALRADQEQEMARFRMFERKTRWVQWSRHSQTKSAMVGEFASRVEKMKERHAKTAQQLEDRQVAAEMELRATLEQSERSVRIRLRHMEAYCDALGRGRGRQDEKDPGMPPRVVTERDLRELGQQYNLRDGMERLHQARINVLRDQQAKRMEDLLDRQEREMETLLESRAQSIQDLEADFVQDEEALTRLFEDRKNALYRRWELAGEIMRKELEQEQGVAYGPMQLPEWPAALEEEVFDEGGIDDPVMTTTTGAQD</sequence>
<evidence type="ECO:0000256" key="8">
    <source>
        <dbReference type="ARBA" id="ARBA00022833"/>
    </source>
</evidence>
<dbReference type="InterPro" id="IPR002867">
    <property type="entry name" value="IBR_dom"/>
</dbReference>
<evidence type="ECO:0000256" key="2">
    <source>
        <dbReference type="ARBA" id="ARBA00012251"/>
    </source>
</evidence>
<dbReference type="EMBL" id="SKBQ01000055">
    <property type="protein sequence ID" value="TPX10683.1"/>
    <property type="molecule type" value="Genomic_DNA"/>
</dbReference>
<keyword evidence="10" id="KW-0175">Coiled coil</keyword>
<protein>
    <recommendedName>
        <fullName evidence="2">RBR-type E3 ubiquitin transferase</fullName>
        <ecNumber evidence="2">2.3.2.31</ecNumber>
    </recommendedName>
</protein>
<proteinExistence type="predicted"/>
<evidence type="ECO:0000256" key="7">
    <source>
        <dbReference type="ARBA" id="ARBA00022786"/>
    </source>
</evidence>
<keyword evidence="5" id="KW-0677">Repeat</keyword>
<dbReference type="AlphaFoldDB" id="A0A507ASH4"/>
<dbReference type="GO" id="GO:0061630">
    <property type="term" value="F:ubiquitin protein ligase activity"/>
    <property type="evidence" value="ECO:0007669"/>
    <property type="project" value="UniProtKB-EC"/>
</dbReference>
<dbReference type="PANTHER" id="PTHR11685">
    <property type="entry name" value="RBR FAMILY RING FINGER AND IBR DOMAIN-CONTAINING"/>
    <property type="match status" value="1"/>
</dbReference>
<name>A0A507ASH4_9PEZI</name>
<dbReference type="InterPro" id="IPR031127">
    <property type="entry name" value="E3_UB_ligase_RBR"/>
</dbReference>
<dbReference type="GO" id="GO:0008270">
    <property type="term" value="F:zinc ion binding"/>
    <property type="evidence" value="ECO:0007669"/>
    <property type="project" value="UniProtKB-KW"/>
</dbReference>
<evidence type="ECO:0000313" key="14">
    <source>
        <dbReference type="EMBL" id="TPX10683.1"/>
    </source>
</evidence>
<organism evidence="14 15">
    <name type="scientific">Thyridium curvatum</name>
    <dbReference type="NCBI Taxonomy" id="1093900"/>
    <lineage>
        <taxon>Eukaryota</taxon>
        <taxon>Fungi</taxon>
        <taxon>Dikarya</taxon>
        <taxon>Ascomycota</taxon>
        <taxon>Pezizomycotina</taxon>
        <taxon>Sordariomycetes</taxon>
        <taxon>Sordariomycetidae</taxon>
        <taxon>Thyridiales</taxon>
        <taxon>Thyridiaceae</taxon>
        <taxon>Thyridium</taxon>
    </lineage>
</organism>
<dbReference type="GO" id="GO:0016567">
    <property type="term" value="P:protein ubiquitination"/>
    <property type="evidence" value="ECO:0007669"/>
    <property type="project" value="InterPro"/>
</dbReference>
<dbReference type="PROSITE" id="PS50089">
    <property type="entry name" value="ZF_RING_2"/>
    <property type="match status" value="1"/>
</dbReference>
<dbReference type="InterPro" id="IPR017907">
    <property type="entry name" value="Znf_RING_CS"/>
</dbReference>
<dbReference type="InterPro" id="IPR044066">
    <property type="entry name" value="TRIAD_supradom"/>
</dbReference>
<dbReference type="Pfam" id="PF01485">
    <property type="entry name" value="IBR"/>
    <property type="match status" value="2"/>
</dbReference>
<evidence type="ECO:0000256" key="9">
    <source>
        <dbReference type="PROSITE-ProRule" id="PRU00175"/>
    </source>
</evidence>
<dbReference type="PROSITE" id="PS00518">
    <property type="entry name" value="ZF_RING_1"/>
    <property type="match status" value="1"/>
</dbReference>
<dbReference type="Proteomes" id="UP000319257">
    <property type="component" value="Unassembled WGS sequence"/>
</dbReference>
<evidence type="ECO:0000259" key="13">
    <source>
        <dbReference type="PROSITE" id="PS51873"/>
    </source>
</evidence>
<dbReference type="OrthoDB" id="9977870at2759"/>
<feature type="domain" description="RING-type" evidence="13">
    <location>
        <begin position="218"/>
        <end position="416"/>
    </location>
</feature>
<keyword evidence="8" id="KW-0862">Zinc</keyword>